<dbReference type="EMBL" id="BMAW01040887">
    <property type="protein sequence ID" value="GFU61379.1"/>
    <property type="molecule type" value="Genomic_DNA"/>
</dbReference>
<evidence type="ECO:0000313" key="2">
    <source>
        <dbReference type="Proteomes" id="UP000887013"/>
    </source>
</evidence>
<dbReference type="AlphaFoldDB" id="A0A8X6UVH3"/>
<gene>
    <name evidence="1" type="ORF">NPIL_262191</name>
</gene>
<proteinExistence type="predicted"/>
<dbReference type="Proteomes" id="UP000887013">
    <property type="component" value="Unassembled WGS sequence"/>
</dbReference>
<dbReference type="OrthoDB" id="6431140at2759"/>
<comment type="caution">
    <text evidence="1">The sequence shown here is derived from an EMBL/GenBank/DDBJ whole genome shotgun (WGS) entry which is preliminary data.</text>
</comment>
<evidence type="ECO:0000313" key="1">
    <source>
        <dbReference type="EMBL" id="GFU61379.1"/>
    </source>
</evidence>
<name>A0A8X6UVH3_NEPPI</name>
<protein>
    <submittedName>
        <fullName evidence="1">Uncharacterized protein</fullName>
    </submittedName>
</protein>
<organism evidence="1 2">
    <name type="scientific">Nephila pilipes</name>
    <name type="common">Giant wood spider</name>
    <name type="synonym">Nephila maculata</name>
    <dbReference type="NCBI Taxonomy" id="299642"/>
    <lineage>
        <taxon>Eukaryota</taxon>
        <taxon>Metazoa</taxon>
        <taxon>Ecdysozoa</taxon>
        <taxon>Arthropoda</taxon>
        <taxon>Chelicerata</taxon>
        <taxon>Arachnida</taxon>
        <taxon>Araneae</taxon>
        <taxon>Araneomorphae</taxon>
        <taxon>Entelegynae</taxon>
        <taxon>Araneoidea</taxon>
        <taxon>Nephilidae</taxon>
        <taxon>Nephila</taxon>
    </lineage>
</organism>
<accession>A0A8X6UVH3</accession>
<sequence>MIRGLKSLGEAASSRDVWLDLLVQKLDSENRQLWAQKTTDDEFPSLDSFIKFSNSRCEYNNERADYFFSCLLPGLSVTDPIAQNATFDWVVSGKMKIKDDNVHQVKSYRITLSCENSIDQSFHTELPCPVKTALINPLNVLGNLMK</sequence>
<reference evidence="1" key="1">
    <citation type="submission" date="2020-08" db="EMBL/GenBank/DDBJ databases">
        <title>Multicomponent nature underlies the extraordinary mechanical properties of spider dragline silk.</title>
        <authorList>
            <person name="Kono N."/>
            <person name="Nakamura H."/>
            <person name="Mori M."/>
            <person name="Yoshida Y."/>
            <person name="Ohtoshi R."/>
            <person name="Malay A.D."/>
            <person name="Moran D.A.P."/>
            <person name="Tomita M."/>
            <person name="Numata K."/>
            <person name="Arakawa K."/>
        </authorList>
    </citation>
    <scope>NUCLEOTIDE SEQUENCE</scope>
</reference>
<keyword evidence="2" id="KW-1185">Reference proteome</keyword>